<protein>
    <recommendedName>
        <fullName evidence="4">PEP-CTERM sorting domain-containing protein</fullName>
    </recommendedName>
</protein>
<evidence type="ECO:0008006" key="4">
    <source>
        <dbReference type="Google" id="ProtNLM"/>
    </source>
</evidence>
<dbReference type="EMBL" id="JABFRW010000029">
    <property type="protein sequence ID" value="NOT33110.1"/>
    <property type="molecule type" value="Genomic_DNA"/>
</dbReference>
<gene>
    <name evidence="2" type="ORF">HOP12_02960</name>
</gene>
<dbReference type="Proteomes" id="UP000580839">
    <property type="component" value="Unassembled WGS sequence"/>
</dbReference>
<sequence length="224" mass="23031">MPLKTLLQRATVVRAFLLVTTMALAVSASVASAANVLGNPGFEIPATPAAPPEYFGAGASWTSFGGGIFTVSSAVVAPHTGNQSLKMFGGCCSGAFQQFPALPGQLWNGGVWMLNSGLDPMGGGQVAAVNIEWIQADGTSQSTIIPFISNGTFTAASTRNVWTLQTITGVAPADAAFARLVVITGDFLPGGPAGAPFYDDAFLEVSGPTPTRASTWGKVKSIYR</sequence>
<feature type="chain" id="PRO_5032867951" description="PEP-CTERM sorting domain-containing protein" evidence="1">
    <location>
        <begin position="34"/>
        <end position="224"/>
    </location>
</feature>
<evidence type="ECO:0000313" key="2">
    <source>
        <dbReference type="EMBL" id="NOT33110.1"/>
    </source>
</evidence>
<reference evidence="2 3" key="1">
    <citation type="submission" date="2020-04" db="EMBL/GenBank/DDBJ databases">
        <title>Metagenomic profiling of ammonia- and methane-oxidizing microorganisms in a Dutch drinking water treatment plant.</title>
        <authorList>
            <person name="Poghosyan L."/>
            <person name="Leucker S."/>
        </authorList>
    </citation>
    <scope>NUCLEOTIDE SEQUENCE [LARGE SCALE GENOMIC DNA]</scope>
    <source>
        <strain evidence="2">S-RSF-IL-03</strain>
    </source>
</reference>
<dbReference type="AlphaFoldDB" id="A0A849SNX6"/>
<evidence type="ECO:0000256" key="1">
    <source>
        <dbReference type="SAM" id="SignalP"/>
    </source>
</evidence>
<feature type="signal peptide" evidence="1">
    <location>
        <begin position="1"/>
        <end position="33"/>
    </location>
</feature>
<proteinExistence type="predicted"/>
<keyword evidence="1" id="KW-0732">Signal</keyword>
<accession>A0A849SNX6</accession>
<name>A0A849SNX6_UNCEI</name>
<comment type="caution">
    <text evidence="2">The sequence shown here is derived from an EMBL/GenBank/DDBJ whole genome shotgun (WGS) entry which is preliminary data.</text>
</comment>
<organism evidence="2 3">
    <name type="scientific">Eiseniibacteriota bacterium</name>
    <dbReference type="NCBI Taxonomy" id="2212470"/>
    <lineage>
        <taxon>Bacteria</taxon>
        <taxon>Candidatus Eiseniibacteriota</taxon>
    </lineage>
</organism>
<evidence type="ECO:0000313" key="3">
    <source>
        <dbReference type="Proteomes" id="UP000580839"/>
    </source>
</evidence>
<dbReference type="Gene3D" id="2.60.120.260">
    <property type="entry name" value="Galactose-binding domain-like"/>
    <property type="match status" value="1"/>
</dbReference>